<proteinExistence type="predicted"/>
<organism evidence="1 2">
    <name type="scientific">Candidatus Zambryskibacteria bacterium CG22_combo_CG10-13_8_21_14_all_42_17</name>
    <dbReference type="NCBI Taxonomy" id="1975118"/>
    <lineage>
        <taxon>Bacteria</taxon>
        <taxon>Candidatus Zambryskiibacteriota</taxon>
    </lineage>
</organism>
<evidence type="ECO:0000313" key="1">
    <source>
        <dbReference type="EMBL" id="PIP55501.1"/>
    </source>
</evidence>
<sequence>MKKILLAVVAIILLFALYLAYIAQQKTTRDTDNELSVYFQNRLDTLGVEEGLGRPIEGFDAGLLIGAFPGLLEEDFDSVETFEGHYKFDNGEFSFDRNFGGSVSSAERTVSEEGYETLLKNVAQRLRLEVNSEADIDSIIETINTADIVSVRIGESIEEIFGVQISPLEIIEDSRCPSDVECIQMGTVRVSARVVDNNESITQTLELREPISTPSATITLVMVEPQPVSNVDLEDSDYVFYFEVEKENNI</sequence>
<dbReference type="EMBL" id="PCST01000037">
    <property type="protein sequence ID" value="PIP55501.1"/>
    <property type="molecule type" value="Genomic_DNA"/>
</dbReference>
<reference evidence="1 2" key="1">
    <citation type="submission" date="2017-09" db="EMBL/GenBank/DDBJ databases">
        <title>Depth-based differentiation of microbial function through sediment-hosted aquifers and enrichment of novel symbionts in the deep terrestrial subsurface.</title>
        <authorList>
            <person name="Probst A.J."/>
            <person name="Ladd B."/>
            <person name="Jarett J.K."/>
            <person name="Geller-Mcgrath D.E."/>
            <person name="Sieber C.M."/>
            <person name="Emerson J.B."/>
            <person name="Anantharaman K."/>
            <person name="Thomas B.C."/>
            <person name="Malmstrom R."/>
            <person name="Stieglmeier M."/>
            <person name="Klingl A."/>
            <person name="Woyke T."/>
            <person name="Ryan C.M."/>
            <person name="Banfield J.F."/>
        </authorList>
    </citation>
    <scope>NUCLEOTIDE SEQUENCE [LARGE SCALE GENOMIC DNA]</scope>
    <source>
        <strain evidence="1">CG22_combo_CG10-13_8_21_14_all_42_17</strain>
    </source>
</reference>
<name>A0A2H0BCZ5_9BACT</name>
<accession>A0A2H0BCZ5</accession>
<dbReference type="AlphaFoldDB" id="A0A2H0BCZ5"/>
<gene>
    <name evidence="1" type="ORF">COX06_02770</name>
</gene>
<dbReference type="Proteomes" id="UP000229794">
    <property type="component" value="Unassembled WGS sequence"/>
</dbReference>
<protein>
    <submittedName>
        <fullName evidence="1">Uncharacterized protein</fullName>
    </submittedName>
</protein>
<comment type="caution">
    <text evidence="1">The sequence shown here is derived from an EMBL/GenBank/DDBJ whole genome shotgun (WGS) entry which is preliminary data.</text>
</comment>
<evidence type="ECO:0000313" key="2">
    <source>
        <dbReference type="Proteomes" id="UP000229794"/>
    </source>
</evidence>